<evidence type="ECO:0000313" key="1">
    <source>
        <dbReference type="EMBL" id="EEF58460.1"/>
    </source>
</evidence>
<dbReference type="EMBL" id="ABOX02000043">
    <property type="protein sequence ID" value="EEF58460.1"/>
    <property type="molecule type" value="Genomic_DNA"/>
</dbReference>
<protein>
    <submittedName>
        <fullName evidence="1">Uncharacterized protein</fullName>
    </submittedName>
</protein>
<organism evidence="1 2">
    <name type="scientific">Pedosphaera parvula (strain Ellin514)</name>
    <dbReference type="NCBI Taxonomy" id="320771"/>
    <lineage>
        <taxon>Bacteria</taxon>
        <taxon>Pseudomonadati</taxon>
        <taxon>Verrucomicrobiota</taxon>
        <taxon>Pedosphaerae</taxon>
        <taxon>Pedosphaerales</taxon>
        <taxon>Pedosphaeraceae</taxon>
        <taxon>Pedosphaera</taxon>
    </lineage>
</organism>
<sequence length="60" mass="6802">MKVNQNSRLRYKVASRITFLALLLTIGSEGWLLWSVTRAPVHAVQSLQSPLEFSSIPVQY</sequence>
<reference evidence="1 2" key="1">
    <citation type="journal article" date="2011" name="J. Bacteriol.">
        <title>Genome sequence of 'Pedosphaera parvula' Ellin514, an aerobic Verrucomicrobial isolate from pasture soil.</title>
        <authorList>
            <person name="Kant R."/>
            <person name="van Passel M.W."/>
            <person name="Sangwan P."/>
            <person name="Palva A."/>
            <person name="Lucas S."/>
            <person name="Copeland A."/>
            <person name="Lapidus A."/>
            <person name="Glavina Del Rio T."/>
            <person name="Dalin E."/>
            <person name="Tice H."/>
            <person name="Bruce D."/>
            <person name="Goodwin L."/>
            <person name="Pitluck S."/>
            <person name="Chertkov O."/>
            <person name="Larimer F.W."/>
            <person name="Land M.L."/>
            <person name="Hauser L."/>
            <person name="Brettin T.S."/>
            <person name="Detter J.C."/>
            <person name="Han S."/>
            <person name="de Vos W.M."/>
            <person name="Janssen P.H."/>
            <person name="Smidt H."/>
        </authorList>
    </citation>
    <scope>NUCLEOTIDE SEQUENCE [LARGE SCALE GENOMIC DNA]</scope>
    <source>
        <strain evidence="1 2">Ellin514</strain>
    </source>
</reference>
<gene>
    <name evidence="1" type="ORF">Cflav_PD1083</name>
</gene>
<dbReference type="Proteomes" id="UP000003688">
    <property type="component" value="Unassembled WGS sequence"/>
</dbReference>
<comment type="caution">
    <text evidence="1">The sequence shown here is derived from an EMBL/GenBank/DDBJ whole genome shotgun (WGS) entry which is preliminary data.</text>
</comment>
<dbReference type="RefSeq" id="WP_007417530.1">
    <property type="nucleotide sequence ID" value="NZ_ABOX02000043.1"/>
</dbReference>
<dbReference type="STRING" id="320771.Cflav_PD1083"/>
<proteinExistence type="predicted"/>
<name>B9XNZ4_PEDPL</name>
<evidence type="ECO:0000313" key="2">
    <source>
        <dbReference type="Proteomes" id="UP000003688"/>
    </source>
</evidence>
<keyword evidence="2" id="KW-1185">Reference proteome</keyword>
<dbReference type="AlphaFoldDB" id="B9XNZ4"/>
<accession>B9XNZ4</accession>